<evidence type="ECO:0000256" key="2">
    <source>
        <dbReference type="ARBA" id="ARBA00009749"/>
    </source>
</evidence>
<organism evidence="11 12">
    <name type="scientific">Methylobrevis pamukkalensis</name>
    <dbReference type="NCBI Taxonomy" id="1439726"/>
    <lineage>
        <taxon>Bacteria</taxon>
        <taxon>Pseudomonadati</taxon>
        <taxon>Pseudomonadota</taxon>
        <taxon>Alphaproteobacteria</taxon>
        <taxon>Hyphomicrobiales</taxon>
        <taxon>Pleomorphomonadaceae</taxon>
        <taxon>Methylobrevis</taxon>
    </lineage>
</organism>
<evidence type="ECO:0000313" key="12">
    <source>
        <dbReference type="Proteomes" id="UP000094622"/>
    </source>
</evidence>
<keyword evidence="9" id="KW-0479">Metal-binding</keyword>
<dbReference type="OrthoDB" id="9790355at2"/>
<comment type="similarity">
    <text evidence="2 9">Belongs to the SLC41A transporter family.</text>
</comment>
<dbReference type="SMART" id="SM00924">
    <property type="entry name" value="MgtE_N"/>
    <property type="match status" value="1"/>
</dbReference>
<dbReference type="EMBL" id="MCRJ01000114">
    <property type="protein sequence ID" value="ODN69036.1"/>
    <property type="molecule type" value="Genomic_DNA"/>
</dbReference>
<dbReference type="GO" id="GO:0005886">
    <property type="term" value="C:plasma membrane"/>
    <property type="evidence" value="ECO:0007669"/>
    <property type="project" value="UniProtKB-SubCell"/>
</dbReference>
<dbReference type="InterPro" id="IPR000644">
    <property type="entry name" value="CBS_dom"/>
</dbReference>
<dbReference type="GO" id="GO:0015095">
    <property type="term" value="F:magnesium ion transmembrane transporter activity"/>
    <property type="evidence" value="ECO:0007669"/>
    <property type="project" value="UniProtKB-UniRule"/>
</dbReference>
<comment type="caution">
    <text evidence="11">The sequence shown here is derived from an EMBL/GenBank/DDBJ whole genome shotgun (WGS) entry which is preliminary data.</text>
</comment>
<dbReference type="NCBIfam" id="TIGR00400">
    <property type="entry name" value="mgtE"/>
    <property type="match status" value="1"/>
</dbReference>
<evidence type="ECO:0000256" key="6">
    <source>
        <dbReference type="ARBA" id="ARBA00022989"/>
    </source>
</evidence>
<dbReference type="Proteomes" id="UP000094622">
    <property type="component" value="Unassembled WGS sequence"/>
</dbReference>
<keyword evidence="5 9" id="KW-0460">Magnesium</keyword>
<evidence type="ECO:0000256" key="7">
    <source>
        <dbReference type="ARBA" id="ARBA00023136"/>
    </source>
</evidence>
<name>A0A1E3GZP6_9HYPH</name>
<comment type="subunit">
    <text evidence="9">Homodimer.</text>
</comment>
<comment type="subcellular location">
    <subcellularLocation>
        <location evidence="9">Cell membrane</location>
        <topology evidence="9">Multi-pass membrane protein</topology>
    </subcellularLocation>
    <subcellularLocation>
        <location evidence="1">Membrane</location>
        <topology evidence="1">Multi-pass membrane protein</topology>
    </subcellularLocation>
</comment>
<evidence type="ECO:0000313" key="11">
    <source>
        <dbReference type="EMBL" id="ODN69036.1"/>
    </source>
</evidence>
<dbReference type="InterPro" id="IPR006668">
    <property type="entry name" value="Mg_transptr_MgtE_intracell_dom"/>
</dbReference>
<feature type="domain" description="CBS" evidence="10">
    <location>
        <begin position="229"/>
        <end position="285"/>
    </location>
</feature>
<comment type="function">
    <text evidence="9">Acts as a magnesium transporter.</text>
</comment>
<dbReference type="Gene3D" id="1.25.60.10">
    <property type="entry name" value="MgtE N-terminal domain-like"/>
    <property type="match status" value="1"/>
</dbReference>
<dbReference type="Gene3D" id="1.10.357.20">
    <property type="entry name" value="SLC41 divalent cation transporters, integral membrane domain"/>
    <property type="match status" value="1"/>
</dbReference>
<evidence type="ECO:0000256" key="3">
    <source>
        <dbReference type="ARBA" id="ARBA00022448"/>
    </source>
</evidence>
<dbReference type="InterPro" id="IPR006667">
    <property type="entry name" value="SLC41_membr_dom"/>
</dbReference>
<evidence type="ECO:0000256" key="5">
    <source>
        <dbReference type="ARBA" id="ARBA00022842"/>
    </source>
</evidence>
<reference evidence="11 12" key="1">
    <citation type="submission" date="2016-07" db="EMBL/GenBank/DDBJ databases">
        <title>Draft Genome Sequence of Methylobrevis pamukkalensis PK2.</title>
        <authorList>
            <person name="Vasilenko O.V."/>
            <person name="Doronina N.V."/>
            <person name="Shmareva M.N."/>
            <person name="Tarlachkov S.V."/>
            <person name="Mustakhimov I."/>
            <person name="Trotsenko Y.A."/>
        </authorList>
    </citation>
    <scope>NUCLEOTIDE SEQUENCE [LARGE SCALE GENOMIC DNA]</scope>
    <source>
        <strain evidence="11 12">PK2</strain>
    </source>
</reference>
<dbReference type="Pfam" id="PF03448">
    <property type="entry name" value="MgtE_N"/>
    <property type="match status" value="1"/>
</dbReference>
<evidence type="ECO:0000256" key="8">
    <source>
        <dbReference type="PROSITE-ProRule" id="PRU00703"/>
    </source>
</evidence>
<dbReference type="InterPro" id="IPR046342">
    <property type="entry name" value="CBS_dom_sf"/>
</dbReference>
<dbReference type="SUPFAM" id="SSF158791">
    <property type="entry name" value="MgtE N-terminal domain-like"/>
    <property type="match status" value="1"/>
</dbReference>
<evidence type="ECO:0000256" key="4">
    <source>
        <dbReference type="ARBA" id="ARBA00022692"/>
    </source>
</evidence>
<evidence type="ECO:0000256" key="9">
    <source>
        <dbReference type="RuleBase" id="RU362011"/>
    </source>
</evidence>
<dbReference type="InterPro" id="IPR006669">
    <property type="entry name" value="MgtE_transporter"/>
</dbReference>
<dbReference type="SUPFAM" id="SSF161093">
    <property type="entry name" value="MgtE membrane domain-like"/>
    <property type="match status" value="1"/>
</dbReference>
<dbReference type="PATRIC" id="fig|1439726.3.peg.3858"/>
<dbReference type="PANTHER" id="PTHR43773:SF1">
    <property type="entry name" value="MAGNESIUM TRANSPORTER MGTE"/>
    <property type="match status" value="1"/>
</dbReference>
<keyword evidence="12" id="KW-1185">Reference proteome</keyword>
<proteinExistence type="inferred from homology"/>
<dbReference type="SUPFAM" id="SSF54631">
    <property type="entry name" value="CBS-domain pair"/>
    <property type="match status" value="1"/>
</dbReference>
<dbReference type="InterPro" id="IPR036739">
    <property type="entry name" value="SLC41_membr_dom_sf"/>
</dbReference>
<dbReference type="Gene3D" id="3.10.580.10">
    <property type="entry name" value="CBS-domain"/>
    <property type="match status" value="1"/>
</dbReference>
<dbReference type="InterPro" id="IPR038076">
    <property type="entry name" value="MgtE_N_sf"/>
</dbReference>
<dbReference type="Pfam" id="PF00571">
    <property type="entry name" value="CBS"/>
    <property type="match status" value="1"/>
</dbReference>
<keyword evidence="8" id="KW-0129">CBS domain</keyword>
<feature type="transmembrane region" description="Helical" evidence="9">
    <location>
        <begin position="336"/>
        <end position="363"/>
    </location>
</feature>
<evidence type="ECO:0000256" key="1">
    <source>
        <dbReference type="ARBA" id="ARBA00004141"/>
    </source>
</evidence>
<sequence length="474" mass="51085">MTDPTPPAQQGSIPPGADEPVIVFRNEDGGMTPEFLEAVVAAVEARDSDRVRALAGDLHEADSADVLVSLHAEDRAPFVVLLGKDFDFTALTEVDESIRVAVLEELPTEAVVEGLRELDSDDAVYILEDLDEAYKDEILAQLPVPDRLSIQRSLDYPEESAGRRMQTDFIAVAPFWTIGQTIDFLRTQEGLPEDFYEIFVIDPGFRLLGTVSLNRILRSKRQTKIADLMDETSHPVRADEDQEEVARIFERYNLLSTAVVDDGGRLVGVLTIDDMVDVMQQEAEEDLRALAGVGDEEISDSVISTVRGRFVWLFVNLGTAMLAAAVIGLFEGTIGQIVALAALMPIVASMGGNAASQTMTVAVRALATRAIDRRNAFRIIGREATVGAINGLLFALLMGVAVGFWFQDLELGGVIAAALIVNLVVAGLAGILIPLGLNRLGIDPAVASSVFVTTVTDVVGFSAFLGLATWFLIG</sequence>
<accession>A0A1E3GZP6</accession>
<keyword evidence="6 9" id="KW-1133">Transmembrane helix</keyword>
<feature type="transmembrane region" description="Helical" evidence="9">
    <location>
        <begin position="412"/>
        <end position="437"/>
    </location>
</feature>
<feature type="transmembrane region" description="Helical" evidence="9">
    <location>
        <begin position="384"/>
        <end position="406"/>
    </location>
</feature>
<keyword evidence="3 9" id="KW-0813">Transport</keyword>
<keyword evidence="7 9" id="KW-0472">Membrane</keyword>
<protein>
    <recommendedName>
        <fullName evidence="9">Magnesium transporter MgtE</fullName>
    </recommendedName>
</protein>
<dbReference type="PROSITE" id="PS51371">
    <property type="entry name" value="CBS"/>
    <property type="match status" value="1"/>
</dbReference>
<dbReference type="Pfam" id="PF01769">
    <property type="entry name" value="MgtE"/>
    <property type="match status" value="1"/>
</dbReference>
<feature type="transmembrane region" description="Helical" evidence="9">
    <location>
        <begin position="310"/>
        <end position="330"/>
    </location>
</feature>
<keyword evidence="4 9" id="KW-0812">Transmembrane</keyword>
<keyword evidence="9" id="KW-1003">Cell membrane</keyword>
<dbReference type="CDD" id="cd04606">
    <property type="entry name" value="CBS_pair_Mg_transporter"/>
    <property type="match status" value="1"/>
</dbReference>
<dbReference type="RefSeq" id="WP_083255846.1">
    <property type="nucleotide sequence ID" value="NZ_MCRJ01000114.1"/>
</dbReference>
<dbReference type="SMART" id="SM00116">
    <property type="entry name" value="CBS"/>
    <property type="match status" value="2"/>
</dbReference>
<dbReference type="GO" id="GO:0046872">
    <property type="term" value="F:metal ion binding"/>
    <property type="evidence" value="ECO:0007669"/>
    <property type="project" value="UniProtKB-KW"/>
</dbReference>
<feature type="transmembrane region" description="Helical" evidence="9">
    <location>
        <begin position="449"/>
        <end position="473"/>
    </location>
</feature>
<gene>
    <name evidence="11" type="primary">mgtE</name>
    <name evidence="11" type="ORF">A6302_03661</name>
</gene>
<dbReference type="PANTHER" id="PTHR43773">
    <property type="entry name" value="MAGNESIUM TRANSPORTER MGTE"/>
    <property type="match status" value="1"/>
</dbReference>
<evidence type="ECO:0000259" key="10">
    <source>
        <dbReference type="PROSITE" id="PS51371"/>
    </source>
</evidence>
<dbReference type="AlphaFoldDB" id="A0A1E3GZP6"/>